<reference evidence="2 3" key="1">
    <citation type="submission" date="2024-02" db="EMBL/GenBank/DDBJ databases">
        <authorList>
            <person name="Chen Y."/>
            <person name="Shah S."/>
            <person name="Dougan E. K."/>
            <person name="Thang M."/>
            <person name="Chan C."/>
        </authorList>
    </citation>
    <scope>NUCLEOTIDE SEQUENCE [LARGE SCALE GENOMIC DNA]</scope>
</reference>
<dbReference type="Gene3D" id="1.25.40.10">
    <property type="entry name" value="Tetratricopeptide repeat domain"/>
    <property type="match status" value="3"/>
</dbReference>
<gene>
    <name evidence="2" type="ORF">SCF082_LOCUS34372</name>
</gene>
<dbReference type="Proteomes" id="UP001642464">
    <property type="component" value="Unassembled WGS sequence"/>
</dbReference>
<evidence type="ECO:0000313" key="3">
    <source>
        <dbReference type="Proteomes" id="UP001642464"/>
    </source>
</evidence>
<dbReference type="EMBL" id="CAXAMM010031446">
    <property type="protein sequence ID" value="CAK9068150.1"/>
    <property type="molecule type" value="Genomic_DNA"/>
</dbReference>
<dbReference type="PANTHER" id="PTHR11102">
    <property type="entry name" value="SEL-1-LIKE PROTEIN"/>
    <property type="match status" value="1"/>
</dbReference>
<dbReference type="Pfam" id="PF08238">
    <property type="entry name" value="Sel1"/>
    <property type="match status" value="2"/>
</dbReference>
<evidence type="ECO:0000256" key="1">
    <source>
        <dbReference type="ARBA" id="ARBA00038101"/>
    </source>
</evidence>
<accession>A0ABP0P0A8</accession>
<dbReference type="InterPro" id="IPR006597">
    <property type="entry name" value="Sel1-like"/>
</dbReference>
<dbReference type="SUPFAM" id="SSF48452">
    <property type="entry name" value="TPR-like"/>
    <property type="match status" value="1"/>
</dbReference>
<protein>
    <submittedName>
        <fullName evidence="2">Vacuolar protein sorting-associated protein 13C</fullName>
    </submittedName>
</protein>
<organism evidence="2 3">
    <name type="scientific">Durusdinium trenchii</name>
    <dbReference type="NCBI Taxonomy" id="1381693"/>
    <lineage>
        <taxon>Eukaryota</taxon>
        <taxon>Sar</taxon>
        <taxon>Alveolata</taxon>
        <taxon>Dinophyceae</taxon>
        <taxon>Suessiales</taxon>
        <taxon>Symbiodiniaceae</taxon>
        <taxon>Durusdinium</taxon>
    </lineage>
</organism>
<dbReference type="InterPro" id="IPR050767">
    <property type="entry name" value="Sel1_AlgK"/>
</dbReference>
<dbReference type="SUPFAM" id="SSF81901">
    <property type="entry name" value="HCP-like"/>
    <property type="match status" value="1"/>
</dbReference>
<dbReference type="InterPro" id="IPR011990">
    <property type="entry name" value="TPR-like_helical_dom_sf"/>
</dbReference>
<keyword evidence="3" id="KW-1185">Reference proteome</keyword>
<evidence type="ECO:0000313" key="2">
    <source>
        <dbReference type="EMBL" id="CAK9068150.1"/>
    </source>
</evidence>
<sequence length="1044" mass="115508">MRRILEEKSVSFCYNAVRPLGEDFEESVGYNFSFFAGGIYRLAWTRTYDAWSSQGEQHYGSWKIHLGHVYCETLEPTEEAGESEMRYAPAGYKFALPIHDILSAKGGYFQAKDGSKAAAWELPARTGKVESESIFTEGMWEPVVVDRTQVRLSGPRADARFVEIDGEVHEVSNDDIVENWPEPDWPFWIEIGQQLLRWVSSGNSNAAAAVQGFSSEDRQIMETQIRHLREGGIDVPSGKTTLRPIYLEQFRLGALIAQVEFLMPMKKTAKILKQSKAASGSDSATTLEDAEDQFDTQWLQSMWLSRVLARLTYRSHGLMKTVLTVAQKGLVFVITSVGSGVLSSIGHVTPRFALPETVIQSEFTDLTPFANGLFRNYMKHGMWESYKVLGSMNILGDPIGWTLSVGGVLIDRDETEGNGRLAVAAVFWRLWLLSVHSMAESRYRLVTSFASTKVARLDKLGAVECYSEGLLIGWKAIDEFRGLAEDLLRRFRSLKVAVAQICANRAHVHLLLDEPELALDDSCKALEVDFQNAKAYWRGATAALRLPTTHARRREAAELLRQGLRLAFDAAGAGTVLPKLLKENLDTFRCWADEGHLPSMFLVALAYLKGNGVAKDNEKALMLFQEAAGKGDSLAKAMAEKLEAQKAEVLPPELQIWAKEAANGDANAQFNLGGDMVQQDLFKCEQLWERAAEQGDDMAKENLVTLREHMKLMQNDAKKGVRVLRRTGDGTGGVKQFFLKTGSEVLQGDLKGEGVVGGTAAHVGKFFGALGDTVDALAQTGDAGQNYLPGSVNHVGDGVIVGTQVFGRHVVSGMTGLVKAPIHGFRDKGWRGLGEGFLKGVRGAVAQPVSGLMHGAQHIADGVDATTRLWDHWGQISVRRSARSLQHGRLLPLVGAEFSPRVTVWVDSLEFLTMESFVGSTFAVDRQLRGATYRVQLRAGDWNKPCKLGRLAPNGAIQFDQAKWVPIQTLLEADLNITVQDCTLPGHLDYDMQIVYTAKLHRNFILQQVAQVLREPEDLAVVDDYTCRWRPSSSCRVRPDAQCQ</sequence>
<dbReference type="PANTHER" id="PTHR11102:SF160">
    <property type="entry name" value="ERAD-ASSOCIATED E3 UBIQUITIN-PROTEIN LIGASE COMPONENT HRD3"/>
    <property type="match status" value="1"/>
</dbReference>
<dbReference type="SMART" id="SM00671">
    <property type="entry name" value="SEL1"/>
    <property type="match status" value="2"/>
</dbReference>
<name>A0ABP0P0A8_9DINO</name>
<comment type="similarity">
    <text evidence="1">Belongs to the sel-1 family.</text>
</comment>
<proteinExistence type="inferred from homology"/>
<comment type="caution">
    <text evidence="2">The sequence shown here is derived from an EMBL/GenBank/DDBJ whole genome shotgun (WGS) entry which is preliminary data.</text>
</comment>